<dbReference type="AlphaFoldDB" id="A0A926D1X6"/>
<dbReference type="InterPro" id="IPR050248">
    <property type="entry name" value="Polysacc_deacetylase_ArnD"/>
</dbReference>
<dbReference type="InterPro" id="IPR002509">
    <property type="entry name" value="NODB_dom"/>
</dbReference>
<dbReference type="PANTHER" id="PTHR10587">
    <property type="entry name" value="GLYCOSYL TRANSFERASE-RELATED"/>
    <property type="match status" value="1"/>
</dbReference>
<evidence type="ECO:0000259" key="1">
    <source>
        <dbReference type="PROSITE" id="PS51677"/>
    </source>
</evidence>
<dbReference type="InterPro" id="IPR011330">
    <property type="entry name" value="Glyco_hydro/deAcase_b/a-brl"/>
</dbReference>
<proteinExistence type="predicted"/>
<sequence>MDLRKPRKWLAKHGASTVLVLAVLMIFTLTFGDKILPVWKENELKPIYGAETQEKVGAVVCNIYWGTEYVPDILKALKERDIKATFFIGGMWANDNPEVLKQIVSDGHEIGSHGYSHKMHSKLSLDENVKEMEKAANAIEPITGTTISLFMPPSGDFGQATLQAAKQLNYKTIMWSCDTIDWRDQQDDVLLGRVQKKMAPGGIILTHPTAATARIYGQMLDYLTGQGYRLCPVGELIAAED</sequence>
<dbReference type="SUPFAM" id="SSF88713">
    <property type="entry name" value="Glycoside hydrolase/deacetylase"/>
    <property type="match status" value="1"/>
</dbReference>
<dbReference type="PANTHER" id="PTHR10587:SF128">
    <property type="entry name" value="POLYSACCHARIDE DEACETYLASE PDAB-RELATED"/>
    <property type="match status" value="1"/>
</dbReference>
<comment type="caution">
    <text evidence="2">The sequence shown here is derived from an EMBL/GenBank/DDBJ whole genome shotgun (WGS) entry which is preliminary data.</text>
</comment>
<evidence type="ECO:0000313" key="2">
    <source>
        <dbReference type="EMBL" id="MBC8528810.1"/>
    </source>
</evidence>
<dbReference type="PROSITE" id="PS51677">
    <property type="entry name" value="NODB"/>
    <property type="match status" value="1"/>
</dbReference>
<name>A0A926D1X6_9FIRM</name>
<feature type="domain" description="NodB homology" evidence="1">
    <location>
        <begin position="55"/>
        <end position="231"/>
    </location>
</feature>
<protein>
    <submittedName>
        <fullName evidence="2">Polysaccharide deacetylase family protein</fullName>
    </submittedName>
</protein>
<dbReference type="EMBL" id="JACRSO010000002">
    <property type="protein sequence ID" value="MBC8528810.1"/>
    <property type="molecule type" value="Genomic_DNA"/>
</dbReference>
<dbReference type="RefSeq" id="WP_249284771.1">
    <property type="nucleotide sequence ID" value="NZ_JACRSO010000002.1"/>
</dbReference>
<reference evidence="2" key="1">
    <citation type="submission" date="2020-08" db="EMBL/GenBank/DDBJ databases">
        <title>Genome public.</title>
        <authorList>
            <person name="Liu C."/>
            <person name="Sun Q."/>
        </authorList>
    </citation>
    <scope>NUCLEOTIDE SEQUENCE</scope>
    <source>
        <strain evidence="2">NSJ-44</strain>
    </source>
</reference>
<gene>
    <name evidence="2" type="ORF">H8699_05125</name>
</gene>
<evidence type="ECO:0000313" key="3">
    <source>
        <dbReference type="Proteomes" id="UP000654279"/>
    </source>
</evidence>
<dbReference type="GO" id="GO:0005975">
    <property type="term" value="P:carbohydrate metabolic process"/>
    <property type="evidence" value="ECO:0007669"/>
    <property type="project" value="InterPro"/>
</dbReference>
<dbReference type="Pfam" id="PF01522">
    <property type="entry name" value="Polysacc_deac_1"/>
    <property type="match status" value="1"/>
</dbReference>
<dbReference type="GO" id="GO:0016810">
    <property type="term" value="F:hydrolase activity, acting on carbon-nitrogen (but not peptide) bonds"/>
    <property type="evidence" value="ECO:0007669"/>
    <property type="project" value="InterPro"/>
</dbReference>
<organism evidence="2 3">
    <name type="scientific">Luoshenia tenuis</name>
    <dbReference type="NCBI Taxonomy" id="2763654"/>
    <lineage>
        <taxon>Bacteria</taxon>
        <taxon>Bacillati</taxon>
        <taxon>Bacillota</taxon>
        <taxon>Clostridia</taxon>
        <taxon>Christensenellales</taxon>
        <taxon>Christensenellaceae</taxon>
        <taxon>Luoshenia</taxon>
    </lineage>
</organism>
<dbReference type="Proteomes" id="UP000654279">
    <property type="component" value="Unassembled WGS sequence"/>
</dbReference>
<dbReference type="GO" id="GO:0016020">
    <property type="term" value="C:membrane"/>
    <property type="evidence" value="ECO:0007669"/>
    <property type="project" value="TreeGrafter"/>
</dbReference>
<keyword evidence="3" id="KW-1185">Reference proteome</keyword>
<accession>A0A926D1X6</accession>
<dbReference type="Gene3D" id="3.20.20.370">
    <property type="entry name" value="Glycoside hydrolase/deacetylase"/>
    <property type="match status" value="1"/>
</dbReference>